<evidence type="ECO:0000313" key="6">
    <source>
        <dbReference type="Proteomes" id="UP000433181"/>
    </source>
</evidence>
<proteinExistence type="inferred from homology"/>
<dbReference type="InterPro" id="IPR024654">
    <property type="entry name" value="Calcineurin-like_PHP_lpxH"/>
</dbReference>
<gene>
    <name evidence="5" type="ORF">FYJ84_06960</name>
</gene>
<dbReference type="GO" id="GO:0016787">
    <property type="term" value="F:hydrolase activity"/>
    <property type="evidence" value="ECO:0007669"/>
    <property type="project" value="UniProtKB-UniRule"/>
</dbReference>
<dbReference type="EC" id="3.1.4.-" evidence="2"/>
<evidence type="ECO:0000256" key="3">
    <source>
        <dbReference type="SAM" id="MobiDB-lite"/>
    </source>
</evidence>
<dbReference type="Proteomes" id="UP000433181">
    <property type="component" value="Unassembled WGS sequence"/>
</dbReference>
<dbReference type="PANTHER" id="PTHR11124">
    <property type="entry name" value="VACUOLAR SORTING PROTEIN VPS29"/>
    <property type="match status" value="1"/>
</dbReference>
<accession>A0A6I2UGH6</accession>
<dbReference type="GeneID" id="96778654"/>
<dbReference type="InterPro" id="IPR000979">
    <property type="entry name" value="Phosphodiesterase_MJ0936/Vps29"/>
</dbReference>
<organism evidence="5 6">
    <name type="scientific">Anaerovibrio slackiae</name>
    <dbReference type="NCBI Taxonomy" id="2652309"/>
    <lineage>
        <taxon>Bacteria</taxon>
        <taxon>Bacillati</taxon>
        <taxon>Bacillota</taxon>
        <taxon>Negativicutes</taxon>
        <taxon>Selenomonadales</taxon>
        <taxon>Selenomonadaceae</taxon>
        <taxon>Anaerovibrio</taxon>
    </lineage>
</organism>
<dbReference type="Gene3D" id="3.60.21.10">
    <property type="match status" value="1"/>
</dbReference>
<feature type="domain" description="Calcineurin-like phosphoesterase" evidence="4">
    <location>
        <begin position="1"/>
        <end position="148"/>
    </location>
</feature>
<dbReference type="RefSeq" id="WP_154406885.1">
    <property type="nucleotide sequence ID" value="NZ_JAQXJM010000077.1"/>
</dbReference>
<dbReference type="Pfam" id="PF12850">
    <property type="entry name" value="Metallophos_2"/>
    <property type="match status" value="1"/>
</dbReference>
<keyword evidence="2" id="KW-0479">Metal-binding</keyword>
<name>A0A6I2UGH6_9FIRM</name>
<protein>
    <recommendedName>
        <fullName evidence="2">Phosphoesterase</fullName>
        <ecNumber evidence="2">3.1.4.-</ecNumber>
    </recommendedName>
</protein>
<evidence type="ECO:0000256" key="1">
    <source>
        <dbReference type="ARBA" id="ARBA00008950"/>
    </source>
</evidence>
<keyword evidence="6" id="KW-1185">Reference proteome</keyword>
<comment type="cofactor">
    <cofactor evidence="2">
        <name>a divalent metal cation</name>
        <dbReference type="ChEBI" id="CHEBI:60240"/>
    </cofactor>
</comment>
<evidence type="ECO:0000259" key="4">
    <source>
        <dbReference type="Pfam" id="PF12850"/>
    </source>
</evidence>
<dbReference type="EMBL" id="VUNR01000011">
    <property type="protein sequence ID" value="MSU08720.1"/>
    <property type="molecule type" value="Genomic_DNA"/>
</dbReference>
<sequence>MKIGLISDTHGNTAAIDQAVELAGEIDLWLHAGDMIHDAEYLDMAYDAKVVNVAGNCDWGNRSVPEEEVVEAEGHRIFLTHGHIYGVKGSPYGMVQAAEENGADIAVFGHSHVAFKEKIDGVLLINPGSLAYPRDGGGQSFMVLELHEGAEPEIYHYHLEDRRKEDKSAKEGKGKKREKWFGLF</sequence>
<dbReference type="InterPro" id="IPR029052">
    <property type="entry name" value="Metallo-depent_PP-like"/>
</dbReference>
<comment type="caution">
    <text evidence="5">The sequence shown here is derived from an EMBL/GenBank/DDBJ whole genome shotgun (WGS) entry which is preliminary data.</text>
</comment>
<dbReference type="GO" id="GO:0046872">
    <property type="term" value="F:metal ion binding"/>
    <property type="evidence" value="ECO:0007669"/>
    <property type="project" value="UniProtKB-KW"/>
</dbReference>
<dbReference type="AlphaFoldDB" id="A0A6I2UGH6"/>
<dbReference type="SUPFAM" id="SSF56300">
    <property type="entry name" value="Metallo-dependent phosphatases"/>
    <property type="match status" value="1"/>
</dbReference>
<comment type="similarity">
    <text evidence="1 2">Belongs to the metallophosphoesterase superfamily. YfcE family.</text>
</comment>
<evidence type="ECO:0000256" key="2">
    <source>
        <dbReference type="RuleBase" id="RU362039"/>
    </source>
</evidence>
<feature type="region of interest" description="Disordered" evidence="3">
    <location>
        <begin position="162"/>
        <end position="184"/>
    </location>
</feature>
<evidence type="ECO:0000313" key="5">
    <source>
        <dbReference type="EMBL" id="MSU08720.1"/>
    </source>
</evidence>
<dbReference type="NCBIfam" id="TIGR00040">
    <property type="entry name" value="yfcE"/>
    <property type="match status" value="1"/>
</dbReference>
<feature type="compositionally biased region" description="Basic and acidic residues" evidence="3">
    <location>
        <begin position="162"/>
        <end position="172"/>
    </location>
</feature>
<reference evidence="5 6" key="1">
    <citation type="submission" date="2019-08" db="EMBL/GenBank/DDBJ databases">
        <title>In-depth cultivation of the pig gut microbiome towards novel bacterial diversity and tailored functional studies.</title>
        <authorList>
            <person name="Wylensek D."/>
            <person name="Hitch T.C.A."/>
            <person name="Clavel T."/>
        </authorList>
    </citation>
    <scope>NUCLEOTIDE SEQUENCE [LARGE SCALE GENOMIC DNA]</scope>
    <source>
        <strain evidence="5 6">WCA-693-APC-5D-A</strain>
    </source>
</reference>